<dbReference type="InterPro" id="IPR006750">
    <property type="entry name" value="YdcZ"/>
</dbReference>
<reference evidence="2 3" key="1">
    <citation type="submission" date="2024-02" db="EMBL/GenBank/DDBJ databases">
        <title>Deinococcus caeni NBRC 101312.</title>
        <authorList>
            <person name="Ichikawa N."/>
            <person name="Katano-Makiyama Y."/>
            <person name="Hidaka K."/>
        </authorList>
    </citation>
    <scope>NUCLEOTIDE SEQUENCE [LARGE SCALE GENOMIC DNA]</scope>
    <source>
        <strain evidence="2 3">NBRC 101312</strain>
    </source>
</reference>
<accession>A0ABP9UMM4</accession>
<keyword evidence="1" id="KW-1133">Transmembrane helix</keyword>
<feature type="transmembrane region" description="Helical" evidence="1">
    <location>
        <begin position="159"/>
        <end position="176"/>
    </location>
</feature>
<keyword evidence="1" id="KW-0812">Transmembrane</keyword>
<evidence type="ECO:0008006" key="4">
    <source>
        <dbReference type="Google" id="ProtNLM"/>
    </source>
</evidence>
<protein>
    <recommendedName>
        <fullName evidence="4">Transporter family-2 protein</fullName>
    </recommendedName>
</protein>
<sequence>MSSFTLPAAVMTALLTGLTIACLGPVNSLLQARVGTWSMLTVVHLLGLGVAIVGFCLAPPSSLGTPGDWTRPLLLVLLVGVLGALLLLARPVGSTLPAFAWWGGALGLLVVVGTVQAIGVLGAVRAVLLIILAELVGAALIDTFGLFGRPVLPLNPGRIAGLLLVLGGALLTLQAGT</sequence>
<keyword evidence="1" id="KW-0472">Membrane</keyword>
<dbReference type="PANTHER" id="PTHR34821:SF2">
    <property type="entry name" value="INNER MEMBRANE PROTEIN YDCZ"/>
    <property type="match status" value="1"/>
</dbReference>
<feature type="transmembrane region" description="Helical" evidence="1">
    <location>
        <begin position="37"/>
        <end position="60"/>
    </location>
</feature>
<evidence type="ECO:0000313" key="2">
    <source>
        <dbReference type="EMBL" id="GAA5441572.1"/>
    </source>
</evidence>
<organism evidence="2 3">
    <name type="scientific">Deinococcus caeni</name>
    <dbReference type="NCBI Taxonomy" id="569127"/>
    <lineage>
        <taxon>Bacteria</taxon>
        <taxon>Thermotogati</taxon>
        <taxon>Deinococcota</taxon>
        <taxon>Deinococci</taxon>
        <taxon>Deinococcales</taxon>
        <taxon>Deinococcaceae</taxon>
        <taxon>Deinococcus</taxon>
    </lineage>
</organism>
<feature type="transmembrane region" description="Helical" evidence="1">
    <location>
        <begin position="99"/>
        <end position="119"/>
    </location>
</feature>
<comment type="caution">
    <text evidence="2">The sequence shown here is derived from an EMBL/GenBank/DDBJ whole genome shotgun (WGS) entry which is preliminary data.</text>
</comment>
<dbReference type="Pfam" id="PF04657">
    <property type="entry name" value="DMT_YdcZ"/>
    <property type="match status" value="1"/>
</dbReference>
<dbReference type="RefSeq" id="WP_345447093.1">
    <property type="nucleotide sequence ID" value="NZ_BAABQU010000057.1"/>
</dbReference>
<evidence type="ECO:0000256" key="1">
    <source>
        <dbReference type="SAM" id="Phobius"/>
    </source>
</evidence>
<gene>
    <name evidence="2" type="ORF">Dcae01_03110</name>
</gene>
<dbReference type="EMBL" id="BAABQU010000057">
    <property type="protein sequence ID" value="GAA5441572.1"/>
    <property type="molecule type" value="Genomic_DNA"/>
</dbReference>
<feature type="transmembrane region" description="Helical" evidence="1">
    <location>
        <begin position="72"/>
        <end position="93"/>
    </location>
</feature>
<proteinExistence type="predicted"/>
<evidence type="ECO:0000313" key="3">
    <source>
        <dbReference type="Proteomes" id="UP001423409"/>
    </source>
</evidence>
<feature type="transmembrane region" description="Helical" evidence="1">
    <location>
        <begin position="126"/>
        <end position="147"/>
    </location>
</feature>
<name>A0ABP9UMM4_9DEIO</name>
<dbReference type="Proteomes" id="UP001423409">
    <property type="component" value="Unassembled WGS sequence"/>
</dbReference>
<dbReference type="PANTHER" id="PTHR34821">
    <property type="entry name" value="INNER MEMBRANE PROTEIN YDCZ"/>
    <property type="match status" value="1"/>
</dbReference>
<keyword evidence="3" id="KW-1185">Reference proteome</keyword>